<dbReference type="Gene3D" id="3.30.420.40">
    <property type="match status" value="1"/>
</dbReference>
<dbReference type="GO" id="GO:0140662">
    <property type="term" value="F:ATP-dependent protein folding chaperone"/>
    <property type="evidence" value="ECO:0007669"/>
    <property type="project" value="InterPro"/>
</dbReference>
<name>A0A2V1E347_9PLEO</name>
<organism evidence="4 5">
    <name type="scientific">Periconia macrospinosa</name>
    <dbReference type="NCBI Taxonomy" id="97972"/>
    <lineage>
        <taxon>Eukaryota</taxon>
        <taxon>Fungi</taxon>
        <taxon>Dikarya</taxon>
        <taxon>Ascomycota</taxon>
        <taxon>Pezizomycotina</taxon>
        <taxon>Dothideomycetes</taxon>
        <taxon>Pleosporomycetidae</taxon>
        <taxon>Pleosporales</taxon>
        <taxon>Massarineae</taxon>
        <taxon>Periconiaceae</taxon>
        <taxon>Periconia</taxon>
    </lineage>
</organism>
<keyword evidence="2 3" id="KW-0067">ATP-binding</keyword>
<proteinExistence type="inferred from homology"/>
<dbReference type="InterPro" id="IPR013126">
    <property type="entry name" value="Hsp_70_fam"/>
</dbReference>
<dbReference type="InterPro" id="IPR029047">
    <property type="entry name" value="HSP70_peptide-bd_sf"/>
</dbReference>
<accession>A0A2V1E347</accession>
<keyword evidence="1 3" id="KW-0547">Nucleotide-binding</keyword>
<dbReference type="Gene3D" id="2.60.34.10">
    <property type="entry name" value="Substrate Binding Domain Of DNAk, Chain A, domain 1"/>
    <property type="match status" value="1"/>
</dbReference>
<dbReference type="Pfam" id="PF00012">
    <property type="entry name" value="HSP70"/>
    <property type="match status" value="2"/>
</dbReference>
<evidence type="ECO:0000256" key="1">
    <source>
        <dbReference type="ARBA" id="ARBA00022741"/>
    </source>
</evidence>
<evidence type="ECO:0000256" key="3">
    <source>
        <dbReference type="RuleBase" id="RU003322"/>
    </source>
</evidence>
<gene>
    <name evidence="4" type="ORF">DM02DRAFT_624490</name>
</gene>
<comment type="similarity">
    <text evidence="3">Belongs to the heat shock protein 70 family.</text>
</comment>
<dbReference type="SUPFAM" id="SSF53067">
    <property type="entry name" value="Actin-like ATPase domain"/>
    <property type="match status" value="1"/>
</dbReference>
<evidence type="ECO:0000313" key="5">
    <source>
        <dbReference type="Proteomes" id="UP000244855"/>
    </source>
</evidence>
<sequence length="649" mass="73793">MHPQILHLTSRHCRINTTSHFAEVIEDSQGFTTIPNYVSFTDSGVLVGHAAKARWLKDANTVFFDRELLGKNFSAIQNTTRALPYKLIDRGGSPKIEIEYSAGVEEYSPKDIFVHILSYLKDMAEQSIGRPVEFAVATLPGICQDGILHCNYATYHSVKTDLEDAGVEADLSILRATGLSSSIANAYLNGSMYHWEPEQYLLVYNADEHGYGAAVFQFDEVYFDPLSTASFAESLSTVTFLKSSEANSISYRLSCMAKILPTIWQGFVTKMKARSFRSQYDYPFPYSTIVNPLPKEASSIIGEAIEKARISEKYHKDLKIAHVLFIGDLDRYPAVRSMLGQHFLPEQLRYLDVRISAGFNPEQARVMGAAMVGYSFMGHDLFPHITYEPPLPPWSFFPVGIEIHGGIYKRLIDVSQGLPTQEKIRLMVPAGRETVTLNLYEGTGPFLGWCLWLGTLNLTLSSLGRNASSSIEVILDEREDHSLLLTARDENSESRAFLEISAYKRESAEIEHEEANPDTSIDYGSYTEVKKIEVLEMQVVDVEMNRLLRILTEMRRGEPVEGNGLTIIRNDTWWNKFREGQIDGYDPKWLDVLIEDVKDYMWRSRKKQEILEGYLMEEYHEAQWELEKLDKQMWVRGKWIRSIGAGEAV</sequence>
<dbReference type="GO" id="GO:0005524">
    <property type="term" value="F:ATP binding"/>
    <property type="evidence" value="ECO:0007669"/>
    <property type="project" value="UniProtKB-KW"/>
</dbReference>
<dbReference type="SUPFAM" id="SSF100920">
    <property type="entry name" value="Heat shock protein 70kD (HSP70), peptide-binding domain"/>
    <property type="match status" value="1"/>
</dbReference>
<evidence type="ECO:0000256" key="2">
    <source>
        <dbReference type="ARBA" id="ARBA00022840"/>
    </source>
</evidence>
<reference evidence="4 5" key="1">
    <citation type="journal article" date="2018" name="Sci. Rep.">
        <title>Comparative genomics provides insights into the lifestyle and reveals functional heterogeneity of dark septate endophytic fungi.</title>
        <authorList>
            <person name="Knapp D.G."/>
            <person name="Nemeth J.B."/>
            <person name="Barry K."/>
            <person name="Hainaut M."/>
            <person name="Henrissat B."/>
            <person name="Johnson J."/>
            <person name="Kuo A."/>
            <person name="Lim J.H.P."/>
            <person name="Lipzen A."/>
            <person name="Nolan M."/>
            <person name="Ohm R.A."/>
            <person name="Tamas L."/>
            <person name="Grigoriev I.V."/>
            <person name="Spatafora J.W."/>
            <person name="Nagy L.G."/>
            <person name="Kovacs G.M."/>
        </authorList>
    </citation>
    <scope>NUCLEOTIDE SEQUENCE [LARGE SCALE GENOMIC DNA]</scope>
    <source>
        <strain evidence="4 5">DSE2036</strain>
    </source>
</reference>
<dbReference type="Proteomes" id="UP000244855">
    <property type="component" value="Unassembled WGS sequence"/>
</dbReference>
<dbReference type="PANTHER" id="PTHR19375">
    <property type="entry name" value="HEAT SHOCK PROTEIN 70KDA"/>
    <property type="match status" value="1"/>
</dbReference>
<evidence type="ECO:0000313" key="4">
    <source>
        <dbReference type="EMBL" id="PVI04958.1"/>
    </source>
</evidence>
<dbReference type="EMBL" id="KZ805317">
    <property type="protein sequence ID" value="PVI04958.1"/>
    <property type="molecule type" value="Genomic_DNA"/>
</dbReference>
<keyword evidence="5" id="KW-1185">Reference proteome</keyword>
<dbReference type="InterPro" id="IPR043129">
    <property type="entry name" value="ATPase_NBD"/>
</dbReference>
<protein>
    <submittedName>
        <fullName evidence="4">HSP70-domain-containing protein</fullName>
    </submittedName>
</protein>
<dbReference type="STRING" id="97972.A0A2V1E347"/>
<dbReference type="AlphaFoldDB" id="A0A2V1E347"/>